<comment type="catalytic activity">
    <reaction evidence="10">
        <text>L-gulono-1,4-lactone + O2 = L-ascorbate + H2O2 + H(+)</text>
        <dbReference type="Rhea" id="RHEA:32363"/>
        <dbReference type="ChEBI" id="CHEBI:15378"/>
        <dbReference type="ChEBI" id="CHEBI:15379"/>
        <dbReference type="ChEBI" id="CHEBI:16240"/>
        <dbReference type="ChEBI" id="CHEBI:17587"/>
        <dbReference type="ChEBI" id="CHEBI:38290"/>
        <dbReference type="EC" id="1.1.3.8"/>
    </reaction>
</comment>
<dbReference type="SUPFAM" id="SSF56176">
    <property type="entry name" value="FAD-binding/transporter-associated domain-like"/>
    <property type="match status" value="1"/>
</dbReference>
<dbReference type="PANTHER" id="PTHR43762:SF8">
    <property type="entry name" value="L-GULONOLACTONE OXIDASE"/>
    <property type="match status" value="1"/>
</dbReference>
<dbReference type="EMBL" id="GEDV01008684">
    <property type="protein sequence ID" value="JAP79873.1"/>
    <property type="molecule type" value="Transcribed_RNA"/>
</dbReference>
<dbReference type="GO" id="GO:0050105">
    <property type="term" value="F:L-gulonolactone oxidase activity"/>
    <property type="evidence" value="ECO:0007669"/>
    <property type="project" value="UniProtKB-EC"/>
</dbReference>
<dbReference type="InterPro" id="IPR016169">
    <property type="entry name" value="FAD-bd_PCMH_sub2"/>
</dbReference>
<keyword evidence="5 10" id="KW-0285">Flavoprotein</keyword>
<sequence>MACSSLKGVTFENWSKTFACKPEYFFEPKNQDELLEVLDFARQRGKKVRVVGAGFSPSDIACSPEVMISMLQLNKVLKVDKATATVKAEAGVTLKRLNEVELAQNGLALMSIGAVSDITVGGAIATGVHGSGAHHGIFSTQVLELELITSNGERLRCSKSENEEVFRAACCGLGSIGIVVTATVQCVPAFRLLETRYSLPLQEVLGNLDVHLQSSEHFRCLWYPHTDSAVCFHLTNTKDEITKPSFLESVYYWIVDYAFGYYVMEFLLYLSMWFPSWVPWLNQLFLSVVFAPQRRRVDVSYRVFNYECRFKQHVNEWSIPRENTALALWRLKEWIDNTPGVYVHIPVEIRFVQADDIYLSPASGRDSCYINVIMYRPYGKKVPYEHYWAAYEKIMKSLGGRPHWAKAYDATSKELRGMYPNFSKWCAIREKLDPLGMFLNPYMERVLGS</sequence>
<evidence type="ECO:0000256" key="6">
    <source>
        <dbReference type="ARBA" id="ARBA00022827"/>
    </source>
</evidence>
<dbReference type="GO" id="GO:0003885">
    <property type="term" value="F:D-arabinono-1,4-lactone oxidase activity"/>
    <property type="evidence" value="ECO:0007669"/>
    <property type="project" value="UniProtKB-UniRule"/>
</dbReference>
<protein>
    <recommendedName>
        <fullName evidence="10">L-gulonolactone oxidase</fullName>
        <shortName evidence="10">LGO</shortName>
        <ecNumber evidence="10">1.1.3.8</ecNumber>
    </recommendedName>
</protein>
<dbReference type="GO" id="GO:0019853">
    <property type="term" value="P:L-ascorbic acid biosynthetic process"/>
    <property type="evidence" value="ECO:0007669"/>
    <property type="project" value="UniProtKB-KW"/>
</dbReference>
<keyword evidence="10" id="KW-0060">Ascorbate biosynthesis</keyword>
<dbReference type="InterPro" id="IPR016171">
    <property type="entry name" value="Vanillyl_alc_oxidase_C-sub2"/>
</dbReference>
<dbReference type="PANTHER" id="PTHR43762">
    <property type="entry name" value="L-GULONOLACTONE OXIDASE"/>
    <property type="match status" value="1"/>
</dbReference>
<dbReference type="InterPro" id="IPR010031">
    <property type="entry name" value="FAD_lactone_oxidase-like"/>
</dbReference>
<dbReference type="Gene3D" id="3.30.465.10">
    <property type="match status" value="1"/>
</dbReference>
<evidence type="ECO:0000256" key="4">
    <source>
        <dbReference type="ARBA" id="ARBA00005466"/>
    </source>
</evidence>
<dbReference type="Pfam" id="PF04030">
    <property type="entry name" value="ALO"/>
    <property type="match status" value="1"/>
</dbReference>
<evidence type="ECO:0000259" key="11">
    <source>
        <dbReference type="PROSITE" id="PS51387"/>
    </source>
</evidence>
<keyword evidence="10" id="KW-0492">Microsome</keyword>
<evidence type="ECO:0000256" key="3">
    <source>
        <dbReference type="ARBA" id="ARBA00004370"/>
    </source>
</evidence>
<dbReference type="GO" id="GO:0005789">
    <property type="term" value="C:endoplasmic reticulum membrane"/>
    <property type="evidence" value="ECO:0007669"/>
    <property type="project" value="UniProtKB-SubCell"/>
</dbReference>
<keyword evidence="7 10" id="KW-0560">Oxidoreductase</keyword>
<keyword evidence="8" id="KW-0472">Membrane</keyword>
<organism evidence="12">
    <name type="scientific">Rhipicephalus appendiculatus</name>
    <name type="common">Brown ear tick</name>
    <dbReference type="NCBI Taxonomy" id="34631"/>
    <lineage>
        <taxon>Eukaryota</taxon>
        <taxon>Metazoa</taxon>
        <taxon>Ecdysozoa</taxon>
        <taxon>Arthropoda</taxon>
        <taxon>Chelicerata</taxon>
        <taxon>Arachnida</taxon>
        <taxon>Acari</taxon>
        <taxon>Parasitiformes</taxon>
        <taxon>Ixodida</taxon>
        <taxon>Ixodoidea</taxon>
        <taxon>Ixodidae</taxon>
        <taxon>Rhipicephalinae</taxon>
        <taxon>Rhipicephalus</taxon>
        <taxon>Rhipicephalus</taxon>
    </lineage>
</organism>
<evidence type="ECO:0000256" key="2">
    <source>
        <dbReference type="ARBA" id="ARBA00004275"/>
    </source>
</evidence>
<dbReference type="GO" id="GO:0005777">
    <property type="term" value="C:peroxisome"/>
    <property type="evidence" value="ECO:0007669"/>
    <property type="project" value="UniProtKB-SubCell"/>
</dbReference>
<comment type="similarity">
    <text evidence="4 10">Belongs to the oxygen-dependent FAD-linked oxidoreductase family.</text>
</comment>
<evidence type="ECO:0000256" key="5">
    <source>
        <dbReference type="ARBA" id="ARBA00022630"/>
    </source>
</evidence>
<comment type="subcellular location">
    <subcellularLocation>
        <location evidence="3">Membrane</location>
    </subcellularLocation>
    <subcellularLocation>
        <location evidence="10">Microsome membrane</location>
        <topology evidence="10">Single-pass membrane protein</topology>
    </subcellularLocation>
    <subcellularLocation>
        <location evidence="10">Endoplasmic reticulum membrane</location>
        <topology evidence="10">Single-pass membrane protein</topology>
    </subcellularLocation>
    <subcellularLocation>
        <location evidence="2">Peroxisome</location>
    </subcellularLocation>
</comment>
<comment type="cofactor">
    <cofactor evidence="1 10">
        <name>FAD</name>
        <dbReference type="ChEBI" id="CHEBI:57692"/>
    </cofactor>
</comment>
<keyword evidence="6 10" id="KW-0274">FAD</keyword>
<dbReference type="Gene3D" id="1.10.45.10">
    <property type="entry name" value="Vanillyl-alcohol Oxidase, Chain A, domain 4"/>
    <property type="match status" value="1"/>
</dbReference>
<comment type="function">
    <text evidence="10">Oxidizes L-gulono-1,4-lactone to hydrogen peroxide and L-xylo-hexulonolactone which spontaneously isomerizes to L-ascorbate.</text>
</comment>
<dbReference type="Pfam" id="PF01565">
    <property type="entry name" value="FAD_binding_4"/>
    <property type="match status" value="1"/>
</dbReference>
<dbReference type="InterPro" id="IPR007173">
    <property type="entry name" value="ALO_C"/>
</dbReference>
<reference evidence="12" key="1">
    <citation type="journal article" date="2016" name="Ticks Tick Borne Dis.">
        <title>De novo assembly and annotation of the salivary gland transcriptome of Rhipicephalus appendiculatus male and female ticks during blood feeding.</title>
        <authorList>
            <person name="de Castro M.H."/>
            <person name="de Klerk D."/>
            <person name="Pienaar R."/>
            <person name="Latif A.A."/>
            <person name="Rees D.J."/>
            <person name="Mans B.J."/>
        </authorList>
    </citation>
    <scope>NUCLEOTIDE SEQUENCE</scope>
    <source>
        <tissue evidence="12">Salivary glands</tissue>
    </source>
</reference>
<keyword evidence="10" id="KW-0256">Endoplasmic reticulum</keyword>
<dbReference type="GO" id="GO:0071949">
    <property type="term" value="F:FAD binding"/>
    <property type="evidence" value="ECO:0007669"/>
    <property type="project" value="UniProtKB-UniRule"/>
</dbReference>
<dbReference type="Gene3D" id="3.30.43.10">
    <property type="entry name" value="Uridine Diphospho-n-acetylenolpyruvylglucosamine Reductase, domain 2"/>
    <property type="match status" value="1"/>
</dbReference>
<dbReference type="PROSITE" id="PS51387">
    <property type="entry name" value="FAD_PCMH"/>
    <property type="match status" value="1"/>
</dbReference>
<proteinExistence type="inferred from homology"/>
<evidence type="ECO:0000256" key="1">
    <source>
        <dbReference type="ARBA" id="ARBA00001974"/>
    </source>
</evidence>
<dbReference type="InterPro" id="IPR006094">
    <property type="entry name" value="Oxid_FAD_bind_N"/>
</dbReference>
<dbReference type="EC" id="1.1.3.8" evidence="10"/>
<accession>A0A131YKP6</accession>
<dbReference type="InterPro" id="IPR016167">
    <property type="entry name" value="FAD-bd_PCMH_sub1"/>
</dbReference>
<name>A0A131YKP6_RHIAP</name>
<evidence type="ECO:0000256" key="7">
    <source>
        <dbReference type="ARBA" id="ARBA00023002"/>
    </source>
</evidence>
<dbReference type="NCBIfam" id="TIGR01678">
    <property type="entry name" value="FAD_lactone_ox"/>
    <property type="match status" value="1"/>
</dbReference>
<dbReference type="InterPro" id="IPR016166">
    <property type="entry name" value="FAD-bd_PCMH"/>
</dbReference>
<evidence type="ECO:0000256" key="9">
    <source>
        <dbReference type="ARBA" id="ARBA00023140"/>
    </source>
</evidence>
<evidence type="ECO:0000256" key="10">
    <source>
        <dbReference type="RuleBase" id="RU367158"/>
    </source>
</evidence>
<dbReference type="InterPro" id="IPR030654">
    <property type="entry name" value="Sugar_lactone_oxidase"/>
</dbReference>
<dbReference type="AlphaFoldDB" id="A0A131YKP6"/>
<dbReference type="UniPathway" id="UPA00991">
    <property type="reaction ID" value="UER00939"/>
</dbReference>
<evidence type="ECO:0000256" key="8">
    <source>
        <dbReference type="ARBA" id="ARBA00023136"/>
    </source>
</evidence>
<dbReference type="PIRSF" id="PIRSF000136">
    <property type="entry name" value="LGO_GLO"/>
    <property type="match status" value="1"/>
</dbReference>
<keyword evidence="9" id="KW-0576">Peroxisome</keyword>
<evidence type="ECO:0000313" key="12">
    <source>
        <dbReference type="EMBL" id="JAP79873.1"/>
    </source>
</evidence>
<dbReference type="InterPro" id="IPR036318">
    <property type="entry name" value="FAD-bd_PCMH-like_sf"/>
</dbReference>
<comment type="pathway">
    <text evidence="10">Cofactor biosynthesis; L-ascorbate biosynthesis via UDP-alpha-D-glucuronate pathway; L-ascorbate from UDP-alpha-D-glucuronate: step 4/4.</text>
</comment>
<feature type="domain" description="FAD-binding PCMH-type" evidence="11">
    <location>
        <begin position="18"/>
        <end position="189"/>
    </location>
</feature>
<dbReference type="Gene3D" id="3.30.70.2520">
    <property type="match status" value="1"/>
</dbReference>